<feature type="region of interest" description="Disordered" evidence="4">
    <location>
        <begin position="53"/>
        <end position="74"/>
    </location>
</feature>
<reference evidence="5" key="1">
    <citation type="submission" date="2022-12" db="EMBL/GenBank/DDBJ databases">
        <title>Draft genome assemblies for two species of Escallonia (Escalloniales).</title>
        <authorList>
            <person name="Chanderbali A."/>
            <person name="Dervinis C."/>
            <person name="Anghel I."/>
            <person name="Soltis D."/>
            <person name="Soltis P."/>
            <person name="Zapata F."/>
        </authorList>
    </citation>
    <scope>NUCLEOTIDE SEQUENCE</scope>
    <source>
        <strain evidence="5">UCBG64.0493</strain>
        <tissue evidence="5">Leaf</tissue>
    </source>
</reference>
<evidence type="ECO:0000256" key="4">
    <source>
        <dbReference type="SAM" id="MobiDB-lite"/>
    </source>
</evidence>
<dbReference type="GO" id="GO:0022625">
    <property type="term" value="C:cytosolic large ribosomal subunit"/>
    <property type="evidence" value="ECO:0007669"/>
    <property type="project" value="TreeGrafter"/>
</dbReference>
<gene>
    <name evidence="5" type="ORF">RJ639_009315</name>
</gene>
<keyword evidence="3" id="KW-0687">Ribonucleoprotein</keyword>
<dbReference type="PANTHER" id="PTHR11721:SF3">
    <property type="entry name" value="LARGE RIBOSOMAL SUBUNIT PROTEIN UL15"/>
    <property type="match status" value="1"/>
</dbReference>
<protein>
    <submittedName>
        <fullName evidence="5">Uncharacterized protein</fullName>
    </submittedName>
</protein>
<evidence type="ECO:0000313" key="5">
    <source>
        <dbReference type="EMBL" id="KAK3013612.1"/>
    </source>
</evidence>
<dbReference type="AlphaFoldDB" id="A0AA88VTC3"/>
<sequence length="232" mass="26390">MRTPGNKRDPRQCYRFHRDHGHSMKGCNILIRKIESHIARGYLKDFPKSTNSCSIHKDKIPKEQEKGPLSSTPSQATLALADNPTMQGKVMFNKIITLKDQPSELSLDPKHPDGWGNAGGMHHHRILFDNYHLAYFGKVGMRFFHHLNNKFHCPVVDIERLWSLVPQEVREKAVGSGDAPVVDVMHRKGAFQKRGDDEGVGIICRCQLYFPTERSAEGQAKVTMPQKRNDEP</sequence>
<dbReference type="GO" id="GO:0003735">
    <property type="term" value="F:structural constituent of ribosome"/>
    <property type="evidence" value="ECO:0007669"/>
    <property type="project" value="TreeGrafter"/>
</dbReference>
<evidence type="ECO:0000256" key="2">
    <source>
        <dbReference type="ARBA" id="ARBA00022980"/>
    </source>
</evidence>
<accession>A0AA88VTC3</accession>
<comment type="caution">
    <text evidence="5">The sequence shown here is derived from an EMBL/GenBank/DDBJ whole genome shotgun (WGS) entry which is preliminary data.</text>
</comment>
<organism evidence="5 6">
    <name type="scientific">Escallonia herrerae</name>
    <dbReference type="NCBI Taxonomy" id="1293975"/>
    <lineage>
        <taxon>Eukaryota</taxon>
        <taxon>Viridiplantae</taxon>
        <taxon>Streptophyta</taxon>
        <taxon>Embryophyta</taxon>
        <taxon>Tracheophyta</taxon>
        <taxon>Spermatophyta</taxon>
        <taxon>Magnoliopsida</taxon>
        <taxon>eudicotyledons</taxon>
        <taxon>Gunneridae</taxon>
        <taxon>Pentapetalae</taxon>
        <taxon>asterids</taxon>
        <taxon>campanulids</taxon>
        <taxon>Escalloniales</taxon>
        <taxon>Escalloniaceae</taxon>
        <taxon>Escallonia</taxon>
    </lineage>
</organism>
<evidence type="ECO:0000313" key="6">
    <source>
        <dbReference type="Proteomes" id="UP001188597"/>
    </source>
</evidence>
<feature type="compositionally biased region" description="Basic and acidic residues" evidence="4">
    <location>
        <begin position="55"/>
        <end position="66"/>
    </location>
</feature>
<dbReference type="Proteomes" id="UP001188597">
    <property type="component" value="Unassembled WGS sequence"/>
</dbReference>
<keyword evidence="2" id="KW-0689">Ribosomal protein</keyword>
<dbReference type="InterPro" id="IPR036227">
    <property type="entry name" value="Ribosomal_uL15/eL18_sf"/>
</dbReference>
<evidence type="ECO:0000256" key="1">
    <source>
        <dbReference type="ARBA" id="ARBA00007320"/>
    </source>
</evidence>
<evidence type="ECO:0000256" key="3">
    <source>
        <dbReference type="ARBA" id="ARBA00023274"/>
    </source>
</evidence>
<dbReference type="PANTHER" id="PTHR11721">
    <property type="entry name" value="60S RIBOSOMAL PROTEIN L27A"/>
    <property type="match status" value="1"/>
</dbReference>
<dbReference type="EMBL" id="JAVXUP010001284">
    <property type="protein sequence ID" value="KAK3013612.1"/>
    <property type="molecule type" value="Genomic_DNA"/>
</dbReference>
<name>A0AA88VTC3_9ASTE</name>
<proteinExistence type="inferred from homology"/>
<comment type="similarity">
    <text evidence="1">Belongs to the universal ribosomal protein uL15 family.</text>
</comment>
<dbReference type="SUPFAM" id="SSF52080">
    <property type="entry name" value="Ribosomal proteins L15p and L18e"/>
    <property type="match status" value="1"/>
</dbReference>
<dbReference type="Gene3D" id="3.100.10.10">
    <property type="match status" value="1"/>
</dbReference>
<keyword evidence="6" id="KW-1185">Reference proteome</keyword>